<accession>A0A151WWK3</accession>
<feature type="region of interest" description="Disordered" evidence="1">
    <location>
        <begin position="1"/>
        <end position="47"/>
    </location>
</feature>
<dbReference type="Proteomes" id="UP000075809">
    <property type="component" value="Unassembled WGS sequence"/>
</dbReference>
<gene>
    <name evidence="2" type="ORF">ALC60_08811</name>
</gene>
<organism evidence="2 3">
    <name type="scientific">Mycetomoellerius zeteki</name>
    <dbReference type="NCBI Taxonomy" id="64791"/>
    <lineage>
        <taxon>Eukaryota</taxon>
        <taxon>Metazoa</taxon>
        <taxon>Ecdysozoa</taxon>
        <taxon>Arthropoda</taxon>
        <taxon>Hexapoda</taxon>
        <taxon>Insecta</taxon>
        <taxon>Pterygota</taxon>
        <taxon>Neoptera</taxon>
        <taxon>Endopterygota</taxon>
        <taxon>Hymenoptera</taxon>
        <taxon>Apocrita</taxon>
        <taxon>Aculeata</taxon>
        <taxon>Formicoidea</taxon>
        <taxon>Formicidae</taxon>
        <taxon>Myrmicinae</taxon>
        <taxon>Mycetomoellerius</taxon>
    </lineage>
</organism>
<dbReference type="AlphaFoldDB" id="A0A151WWK3"/>
<protein>
    <submittedName>
        <fullName evidence="2">Uncharacterized protein</fullName>
    </submittedName>
</protein>
<feature type="compositionally biased region" description="Basic and acidic residues" evidence="1">
    <location>
        <begin position="11"/>
        <end position="23"/>
    </location>
</feature>
<evidence type="ECO:0000313" key="3">
    <source>
        <dbReference type="Proteomes" id="UP000075809"/>
    </source>
</evidence>
<reference evidence="2 3" key="1">
    <citation type="submission" date="2015-09" db="EMBL/GenBank/DDBJ databases">
        <title>Trachymyrmex zeteki WGS genome.</title>
        <authorList>
            <person name="Nygaard S."/>
            <person name="Hu H."/>
            <person name="Boomsma J."/>
            <person name="Zhang G."/>
        </authorList>
    </citation>
    <scope>NUCLEOTIDE SEQUENCE [LARGE SCALE GENOMIC DNA]</scope>
    <source>
        <strain evidence="2">Tzet28-1</strain>
        <tissue evidence="2">Whole body</tissue>
    </source>
</reference>
<dbReference type="EMBL" id="KQ982691">
    <property type="protein sequence ID" value="KYQ52196.1"/>
    <property type="molecule type" value="Genomic_DNA"/>
</dbReference>
<feature type="compositionally biased region" description="Polar residues" evidence="1">
    <location>
        <begin position="30"/>
        <end position="42"/>
    </location>
</feature>
<sequence>MTESKGCAATGERERMKERKRGLDDDDDSGVNTARSSGQSATKAPEEKSHLSLLRLFSRPLVPLFRREHIAFSIGTNARVLRLTTVEPHADAHMGRSKHRSLIVPFASALIWYCVLCRAPTANSIDREREHRQLAAIVSIGANMTSFDQQFHCPTEKSVVDFIDPFHALMHLQYGKVKFIVVSLNVDIHHKSTHTVSDRDEENTHPAQGVAARSQKRRAFIFCPFELIIFRSNGDITIEWEAIANRFTPRCLVFASLVETRLRQSRTVE</sequence>
<evidence type="ECO:0000256" key="1">
    <source>
        <dbReference type="SAM" id="MobiDB-lite"/>
    </source>
</evidence>
<keyword evidence="3" id="KW-1185">Reference proteome</keyword>
<proteinExistence type="predicted"/>
<evidence type="ECO:0000313" key="2">
    <source>
        <dbReference type="EMBL" id="KYQ52196.1"/>
    </source>
</evidence>
<name>A0A151WWK3_9HYME</name>